<dbReference type="EC" id="3.5.1.28" evidence="3"/>
<dbReference type="GO" id="GO:0004040">
    <property type="term" value="F:amidase activity"/>
    <property type="evidence" value="ECO:0007669"/>
    <property type="project" value="InterPro"/>
</dbReference>
<protein>
    <submittedName>
        <fullName evidence="3">N-acetylmuramoyl-L-alanine amidase</fullName>
        <ecNumber evidence="3">3.5.1.28</ecNumber>
    </submittedName>
</protein>
<dbReference type="InterPro" id="IPR002508">
    <property type="entry name" value="MurNAc-LAA_cat"/>
</dbReference>
<dbReference type="SMART" id="SM00646">
    <property type="entry name" value="Ami_3"/>
    <property type="match status" value="1"/>
</dbReference>
<dbReference type="InterPro" id="IPR006311">
    <property type="entry name" value="TAT_signal"/>
</dbReference>
<feature type="domain" description="MurNAc-LAA" evidence="2">
    <location>
        <begin position="93"/>
        <end position="213"/>
    </location>
</feature>
<dbReference type="PROSITE" id="PS51318">
    <property type="entry name" value="TAT"/>
    <property type="match status" value="1"/>
</dbReference>
<keyword evidence="4" id="KW-1185">Reference proteome</keyword>
<keyword evidence="3" id="KW-0378">Hydrolase</keyword>
<dbReference type="Gene3D" id="3.40.630.40">
    <property type="entry name" value="Zn-dependent exopeptidases"/>
    <property type="match status" value="1"/>
</dbReference>
<name>A0AAW9Q3B9_9CYAN</name>
<dbReference type="CDD" id="cd02696">
    <property type="entry name" value="MurNAc-LAA"/>
    <property type="match status" value="1"/>
</dbReference>
<evidence type="ECO:0000313" key="3">
    <source>
        <dbReference type="EMBL" id="MEE3718379.1"/>
    </source>
</evidence>
<feature type="region of interest" description="Disordered" evidence="1">
    <location>
        <begin position="227"/>
        <end position="274"/>
    </location>
</feature>
<dbReference type="Pfam" id="PF01832">
    <property type="entry name" value="Glucosaminidase"/>
    <property type="match status" value="1"/>
</dbReference>
<feature type="compositionally biased region" description="Polar residues" evidence="1">
    <location>
        <begin position="255"/>
        <end position="268"/>
    </location>
</feature>
<evidence type="ECO:0000313" key="4">
    <source>
        <dbReference type="Proteomes" id="UP001333818"/>
    </source>
</evidence>
<dbReference type="EMBL" id="JAZBJZ010000075">
    <property type="protein sequence ID" value="MEE3718379.1"/>
    <property type="molecule type" value="Genomic_DNA"/>
</dbReference>
<dbReference type="Pfam" id="PF01520">
    <property type="entry name" value="Amidase_3"/>
    <property type="match status" value="1"/>
</dbReference>
<proteinExistence type="predicted"/>
<reference evidence="3" key="1">
    <citation type="submission" date="2024-01" db="EMBL/GenBank/DDBJ databases">
        <title>Bank of Algae and Cyanobacteria of the Azores (BACA) strain genomes.</title>
        <authorList>
            <person name="Luz R."/>
            <person name="Cordeiro R."/>
            <person name="Fonseca A."/>
            <person name="Goncalves V."/>
        </authorList>
    </citation>
    <scope>NUCLEOTIDE SEQUENCE</scope>
    <source>
        <strain evidence="3">BACA0141</strain>
    </source>
</reference>
<evidence type="ECO:0000256" key="1">
    <source>
        <dbReference type="SAM" id="MobiDB-lite"/>
    </source>
</evidence>
<organism evidence="3 4">
    <name type="scientific">Tumidithrix elongata BACA0141</name>
    <dbReference type="NCBI Taxonomy" id="2716417"/>
    <lineage>
        <taxon>Bacteria</taxon>
        <taxon>Bacillati</taxon>
        <taxon>Cyanobacteriota</taxon>
        <taxon>Cyanophyceae</taxon>
        <taxon>Pseudanabaenales</taxon>
        <taxon>Pseudanabaenaceae</taxon>
        <taxon>Tumidithrix</taxon>
        <taxon>Tumidithrix elongata</taxon>
    </lineage>
</organism>
<accession>A0AAW9Q3B9</accession>
<dbReference type="RefSeq" id="WP_330484812.1">
    <property type="nucleotide sequence ID" value="NZ_JAZBJZ010000075.1"/>
</dbReference>
<dbReference type="GO" id="GO:0008745">
    <property type="term" value="F:N-acetylmuramoyl-L-alanine amidase activity"/>
    <property type="evidence" value="ECO:0007669"/>
    <property type="project" value="UniProtKB-EC"/>
</dbReference>
<dbReference type="AlphaFoldDB" id="A0AAW9Q3B9"/>
<gene>
    <name evidence="3" type="ORF">V2H45_16685</name>
</gene>
<dbReference type="Proteomes" id="UP001333818">
    <property type="component" value="Unassembled WGS sequence"/>
</dbReference>
<sequence length="524" mass="57548">MRRIGRRTILQVGVGAALTAIATQYTARAQAPTGKIFISAGRGGFEGALRNPGAEVGGTNEAIEMIATRDLIVAELRSRGLAVEAPDDTLNSVSTIEWINARGNMQDVALEIRMGAVDNLDIRGATAFYIALNGDRRRQAEQLLSALVKRVPLLLSRGVKPDTEASLGRLAFCRDLIPQSLLVELGFLTNSQDRSLLQTRRRDFALGLADGLEKWLRSIDALQNNPTVVTPTIEPEETSQDSSTTNPSTLPPDRTFQQASRRASSDGSSEPDDLPIVTIQINGQIQPQRGIILFGNAYIPELQLELLGLTVQKTANIRRIVYRKTVYVQAIALRDLSISISFDSLRRMVILKTVLKACSGQIDRIMESGNTSEAQLLTFLKINQVPIAKYGELPKIYREEAAIEGVNHDIAFCQMCLETNFLQFGGDILPEQNNFGGLGVVGGGLHGDRFPDQRTGVRAQIQRLKAYASTAPLVLAVVDPRFPYITRGTAPLLGQLTDRWSLDPNYDRRIMAIIRRLYESAGIL</sequence>
<comment type="caution">
    <text evidence="3">The sequence shown here is derived from an EMBL/GenBank/DDBJ whole genome shotgun (WGS) entry which is preliminary data.</text>
</comment>
<dbReference type="GO" id="GO:0009253">
    <property type="term" value="P:peptidoglycan catabolic process"/>
    <property type="evidence" value="ECO:0007669"/>
    <property type="project" value="InterPro"/>
</dbReference>
<dbReference type="SUPFAM" id="SSF53187">
    <property type="entry name" value="Zn-dependent exopeptidases"/>
    <property type="match status" value="1"/>
</dbReference>
<evidence type="ECO:0000259" key="2">
    <source>
        <dbReference type="SMART" id="SM00646"/>
    </source>
</evidence>
<dbReference type="InterPro" id="IPR002901">
    <property type="entry name" value="MGlyc_endo_b_GlcNAc-like_dom"/>
</dbReference>